<dbReference type="Gene3D" id="1.10.443.10">
    <property type="entry name" value="Intergrase catalytic core"/>
    <property type="match status" value="1"/>
</dbReference>
<keyword evidence="3" id="KW-0233">DNA recombination</keyword>
<dbReference type="PANTHER" id="PTHR30349:SF64">
    <property type="entry name" value="PROPHAGE INTEGRASE INTD-RELATED"/>
    <property type="match status" value="1"/>
</dbReference>
<comment type="similarity">
    <text evidence="1">Belongs to the 'phage' integrase family.</text>
</comment>
<dbReference type="RefSeq" id="WP_197456094.1">
    <property type="nucleotide sequence ID" value="NZ_CP037423.1"/>
</dbReference>
<dbReference type="InterPro" id="IPR011010">
    <property type="entry name" value="DNA_brk_join_enz"/>
</dbReference>
<evidence type="ECO:0000256" key="3">
    <source>
        <dbReference type="ARBA" id="ARBA00023172"/>
    </source>
</evidence>
<dbReference type="InterPro" id="IPR010998">
    <property type="entry name" value="Integrase_recombinase_N"/>
</dbReference>
<reference evidence="6 7" key="1">
    <citation type="submission" date="2019-03" db="EMBL/GenBank/DDBJ databases">
        <title>Deep-cultivation of Planctomycetes and their phenomic and genomic characterization uncovers novel biology.</title>
        <authorList>
            <person name="Wiegand S."/>
            <person name="Jogler M."/>
            <person name="Boedeker C."/>
            <person name="Pinto D."/>
            <person name="Vollmers J."/>
            <person name="Rivas-Marin E."/>
            <person name="Kohn T."/>
            <person name="Peeters S.H."/>
            <person name="Heuer A."/>
            <person name="Rast P."/>
            <person name="Oberbeckmann S."/>
            <person name="Bunk B."/>
            <person name="Jeske O."/>
            <person name="Meyerdierks A."/>
            <person name="Storesund J.E."/>
            <person name="Kallscheuer N."/>
            <person name="Luecker S."/>
            <person name="Lage O.M."/>
            <person name="Pohl T."/>
            <person name="Merkel B.J."/>
            <person name="Hornburger P."/>
            <person name="Mueller R.-W."/>
            <person name="Bruemmer F."/>
            <person name="Labrenz M."/>
            <person name="Spormann A.M."/>
            <person name="Op den Camp H."/>
            <person name="Overmann J."/>
            <person name="Amann R."/>
            <person name="Jetten M.S.M."/>
            <person name="Mascher T."/>
            <person name="Medema M.H."/>
            <person name="Devos D.P."/>
            <person name="Kaster A.-K."/>
            <person name="Ovreas L."/>
            <person name="Rohde M."/>
            <person name="Galperin M.Y."/>
            <person name="Jogler C."/>
        </authorList>
    </citation>
    <scope>NUCLEOTIDE SEQUENCE [LARGE SCALE GENOMIC DNA]</scope>
    <source>
        <strain evidence="6 7">Enr13</strain>
    </source>
</reference>
<dbReference type="CDD" id="cd00397">
    <property type="entry name" value="DNA_BRE_C"/>
    <property type="match status" value="1"/>
</dbReference>
<dbReference type="PROSITE" id="PS51898">
    <property type="entry name" value="TYR_RECOMBINASE"/>
    <property type="match status" value="1"/>
</dbReference>
<accession>A0A518HSH1</accession>
<dbReference type="GO" id="GO:0003677">
    <property type="term" value="F:DNA binding"/>
    <property type="evidence" value="ECO:0007669"/>
    <property type="project" value="UniProtKB-KW"/>
</dbReference>
<dbReference type="InterPro" id="IPR002104">
    <property type="entry name" value="Integrase_catalytic"/>
</dbReference>
<dbReference type="GO" id="GO:0006310">
    <property type="term" value="P:DNA recombination"/>
    <property type="evidence" value="ECO:0007669"/>
    <property type="project" value="UniProtKB-KW"/>
</dbReference>
<proteinExistence type="inferred from homology"/>
<dbReference type="InterPro" id="IPR013762">
    <property type="entry name" value="Integrase-like_cat_sf"/>
</dbReference>
<evidence type="ECO:0000259" key="5">
    <source>
        <dbReference type="PROSITE" id="PS51898"/>
    </source>
</evidence>
<dbReference type="InterPro" id="IPR050090">
    <property type="entry name" value="Tyrosine_recombinase_XerCD"/>
</dbReference>
<dbReference type="GO" id="GO:0015074">
    <property type="term" value="P:DNA integration"/>
    <property type="evidence" value="ECO:0007669"/>
    <property type="project" value="InterPro"/>
</dbReference>
<keyword evidence="7" id="KW-1185">Reference proteome</keyword>
<name>A0A518HSH1_9BACT</name>
<evidence type="ECO:0000256" key="2">
    <source>
        <dbReference type="ARBA" id="ARBA00023125"/>
    </source>
</evidence>
<feature type="region of interest" description="Disordered" evidence="4">
    <location>
        <begin position="314"/>
        <end position="341"/>
    </location>
</feature>
<dbReference type="SUPFAM" id="SSF56349">
    <property type="entry name" value="DNA breaking-rejoining enzymes"/>
    <property type="match status" value="1"/>
</dbReference>
<dbReference type="Pfam" id="PF00589">
    <property type="entry name" value="Phage_integrase"/>
    <property type="match status" value="1"/>
</dbReference>
<keyword evidence="2" id="KW-0238">DNA-binding</keyword>
<sequence length="410" mass="46344">MAGLEVRNGRYNLILRFGGKRFVRSLKTTDEDVALAKKLRVEENIKLVESGRLTIPEGSDVVTFLLSDGKLNHKPVPTSSLTIPQLFAAFWHAMPDGNLEAGTVKMIKIHQRHLERVLGKRQVAQGLSSSDLQAYVTKRSKTKTRQGGTVGGATIKKEIVTLNSVWKWAVSAGKLHGHLPKNDLRYPKSNELPVFQTWDEIERQIASGASDELWDALYLDLGQIKELLSFVETNAAHPFLYPMFAFAAYTGARRSELLRSELSDIDLKGNVATIREKKRVKGRISTRRVPISKPLAKILESWIANHPGSPFTFSHPEPIPGSTRKERVDDQPLTASQASHHFENTLKHGKWKVIKGWHCLRHSFISNCASKGIDQRMIDEWVGHTTESMRRRYRHLFPSSQKQAMDTLFE</sequence>
<dbReference type="EMBL" id="CP037423">
    <property type="protein sequence ID" value="QDV43799.1"/>
    <property type="molecule type" value="Genomic_DNA"/>
</dbReference>
<dbReference type="KEGG" id="snep:Enr13x_36590"/>
<dbReference type="Proteomes" id="UP000319004">
    <property type="component" value="Chromosome"/>
</dbReference>
<evidence type="ECO:0000256" key="1">
    <source>
        <dbReference type="ARBA" id="ARBA00008857"/>
    </source>
</evidence>
<dbReference type="AlphaFoldDB" id="A0A518HSH1"/>
<evidence type="ECO:0000313" key="6">
    <source>
        <dbReference type="EMBL" id="QDV43799.1"/>
    </source>
</evidence>
<organism evidence="6 7">
    <name type="scientific">Stieleria neptunia</name>
    <dbReference type="NCBI Taxonomy" id="2527979"/>
    <lineage>
        <taxon>Bacteria</taxon>
        <taxon>Pseudomonadati</taxon>
        <taxon>Planctomycetota</taxon>
        <taxon>Planctomycetia</taxon>
        <taxon>Pirellulales</taxon>
        <taxon>Pirellulaceae</taxon>
        <taxon>Stieleria</taxon>
    </lineage>
</organism>
<evidence type="ECO:0000256" key="4">
    <source>
        <dbReference type="SAM" id="MobiDB-lite"/>
    </source>
</evidence>
<feature type="domain" description="Tyr recombinase" evidence="5">
    <location>
        <begin position="212"/>
        <end position="406"/>
    </location>
</feature>
<gene>
    <name evidence="6" type="ORF">Enr13x_36590</name>
</gene>
<dbReference type="Gene3D" id="1.10.150.130">
    <property type="match status" value="1"/>
</dbReference>
<evidence type="ECO:0000313" key="7">
    <source>
        <dbReference type="Proteomes" id="UP000319004"/>
    </source>
</evidence>
<protein>
    <submittedName>
        <fullName evidence="6">Site-specific tyrosine recombinase XerC</fullName>
    </submittedName>
</protein>
<dbReference type="PANTHER" id="PTHR30349">
    <property type="entry name" value="PHAGE INTEGRASE-RELATED"/>
    <property type="match status" value="1"/>
</dbReference>